<feature type="compositionally biased region" description="Low complexity" evidence="1">
    <location>
        <begin position="267"/>
        <end position="278"/>
    </location>
</feature>
<name>A0ABT6YJL9_9BACT</name>
<proteinExistence type="predicted"/>
<dbReference type="RefSeq" id="WP_283327460.1">
    <property type="nucleotide sequence ID" value="NZ_JASHIC010000012.1"/>
</dbReference>
<feature type="compositionally biased region" description="Gly residues" evidence="1">
    <location>
        <begin position="345"/>
        <end position="359"/>
    </location>
</feature>
<feature type="region of interest" description="Disordered" evidence="1">
    <location>
        <begin position="258"/>
        <end position="359"/>
    </location>
</feature>
<sequence length="359" mass="39440">MSLQHSIKHLSAIALIGLVWGCNTSKQAIVSKSSGSEVYDDLYASTSDVRPATLGGRIYNEQGYDESTYQAPVYRNGNSTNNSAQGTNEYYSQNWLNSRSVYQNQDDYSVGYNNGYNNGFANGLNNGYGNYGLNNWYSNPAISFGLGYSRWSPFGYSTMGYYDPLYSNFYDPYWGWSSSRWMYGNSFGYGYSPFGYNSFYSPYGYGALAYGGYYGGYYNNYNSYVGSVIGAETPAKYRSRPAYASSAYNSDFNNNRGAAYNRGSRTNADYSNSNSDYYSRPRRDGSSANYNTGTTTNSSRSANSSYSNGRNNSWDWSSNNNNRSTNSTTNSTWNNSSSGSSSSGSSGGGGGGGRSRGPR</sequence>
<evidence type="ECO:0000256" key="1">
    <source>
        <dbReference type="SAM" id="MobiDB-lite"/>
    </source>
</evidence>
<evidence type="ECO:0008006" key="4">
    <source>
        <dbReference type="Google" id="ProtNLM"/>
    </source>
</evidence>
<evidence type="ECO:0000313" key="3">
    <source>
        <dbReference type="Proteomes" id="UP001236569"/>
    </source>
</evidence>
<protein>
    <recommendedName>
        <fullName evidence="4">Vitellogenin II</fullName>
    </recommendedName>
</protein>
<evidence type="ECO:0000313" key="2">
    <source>
        <dbReference type="EMBL" id="MDI9863774.1"/>
    </source>
</evidence>
<organism evidence="2 3">
    <name type="scientific">Flectobacillus longus</name>
    <dbReference type="NCBI Taxonomy" id="2984207"/>
    <lineage>
        <taxon>Bacteria</taxon>
        <taxon>Pseudomonadati</taxon>
        <taxon>Bacteroidota</taxon>
        <taxon>Cytophagia</taxon>
        <taxon>Cytophagales</taxon>
        <taxon>Flectobacillaceae</taxon>
        <taxon>Flectobacillus</taxon>
    </lineage>
</organism>
<feature type="compositionally biased region" description="Low complexity" evidence="1">
    <location>
        <begin position="286"/>
        <end position="344"/>
    </location>
</feature>
<accession>A0ABT6YJL9</accession>
<comment type="caution">
    <text evidence="2">The sequence shown here is derived from an EMBL/GenBank/DDBJ whole genome shotgun (WGS) entry which is preliminary data.</text>
</comment>
<keyword evidence="3" id="KW-1185">Reference proteome</keyword>
<reference evidence="2 3" key="1">
    <citation type="submission" date="2023-05" db="EMBL/GenBank/DDBJ databases">
        <title>Novel species of genus Flectobacillus isolated from stream in China.</title>
        <authorList>
            <person name="Lu H."/>
        </authorList>
    </citation>
    <scope>NUCLEOTIDE SEQUENCE [LARGE SCALE GENOMIC DNA]</scope>
    <source>
        <strain evidence="2 3">DC10W</strain>
    </source>
</reference>
<dbReference type="Proteomes" id="UP001236569">
    <property type="component" value="Unassembled WGS sequence"/>
</dbReference>
<dbReference type="EMBL" id="JASHID010000003">
    <property type="protein sequence ID" value="MDI9863774.1"/>
    <property type="molecule type" value="Genomic_DNA"/>
</dbReference>
<gene>
    <name evidence="2" type="ORF">QM480_05535</name>
</gene>